<keyword evidence="4" id="KW-0274">FAD</keyword>
<evidence type="ECO:0000256" key="3">
    <source>
        <dbReference type="ARBA" id="ARBA00022723"/>
    </source>
</evidence>
<dbReference type="PANTHER" id="PTHR11748">
    <property type="entry name" value="D-LACTATE DEHYDROGENASE"/>
    <property type="match status" value="1"/>
</dbReference>
<keyword evidence="7" id="KW-0411">Iron-sulfur</keyword>
<evidence type="ECO:0000256" key="8">
    <source>
        <dbReference type="SAM" id="MobiDB-lite"/>
    </source>
</evidence>
<dbReference type="Gene3D" id="3.30.465.10">
    <property type="match status" value="1"/>
</dbReference>
<evidence type="ECO:0000259" key="9">
    <source>
        <dbReference type="PROSITE" id="PS51379"/>
    </source>
</evidence>
<evidence type="ECO:0000259" key="10">
    <source>
        <dbReference type="PROSITE" id="PS51387"/>
    </source>
</evidence>
<keyword evidence="12" id="KW-1185">Reference proteome</keyword>
<dbReference type="PROSITE" id="PS51379">
    <property type="entry name" value="4FE4S_FER_2"/>
    <property type="match status" value="1"/>
</dbReference>
<evidence type="ECO:0000256" key="2">
    <source>
        <dbReference type="ARBA" id="ARBA00022630"/>
    </source>
</evidence>
<name>A0ABT2CQD1_9ACTN</name>
<dbReference type="Gene3D" id="3.30.70.2740">
    <property type="match status" value="1"/>
</dbReference>
<dbReference type="PANTHER" id="PTHR11748:SF119">
    <property type="entry name" value="D-2-HYDROXYGLUTARATE DEHYDROGENASE"/>
    <property type="match status" value="1"/>
</dbReference>
<accession>A0ABT2CQD1</accession>
<dbReference type="Pfam" id="PF02754">
    <property type="entry name" value="CCG"/>
    <property type="match status" value="1"/>
</dbReference>
<dbReference type="InterPro" id="IPR004017">
    <property type="entry name" value="Cys_rich_dom"/>
</dbReference>
<reference evidence="11" key="1">
    <citation type="submission" date="2022-08" db="EMBL/GenBank/DDBJ databases">
        <authorList>
            <person name="Somphong A."/>
            <person name="Phongsopitanun W."/>
        </authorList>
    </citation>
    <scope>NUCLEOTIDE SEQUENCE</scope>
    <source>
        <strain evidence="11">LP05-1</strain>
    </source>
</reference>
<dbReference type="Pfam" id="PF01565">
    <property type="entry name" value="FAD_binding_4"/>
    <property type="match status" value="1"/>
</dbReference>
<proteinExistence type="predicted"/>
<keyword evidence="5" id="KW-0560">Oxidoreductase</keyword>
<dbReference type="InterPro" id="IPR017900">
    <property type="entry name" value="4Fe4S_Fe_S_CS"/>
</dbReference>
<feature type="region of interest" description="Disordered" evidence="8">
    <location>
        <begin position="964"/>
        <end position="998"/>
    </location>
</feature>
<dbReference type="InterPro" id="IPR016164">
    <property type="entry name" value="FAD-linked_Oxase-like_C"/>
</dbReference>
<evidence type="ECO:0000256" key="5">
    <source>
        <dbReference type="ARBA" id="ARBA00023002"/>
    </source>
</evidence>
<dbReference type="InterPro" id="IPR006094">
    <property type="entry name" value="Oxid_FAD_bind_N"/>
</dbReference>
<evidence type="ECO:0000313" key="11">
    <source>
        <dbReference type="EMBL" id="MCS0639633.1"/>
    </source>
</evidence>
<dbReference type="InterPro" id="IPR017896">
    <property type="entry name" value="4Fe4S_Fe-S-bd"/>
</dbReference>
<dbReference type="EMBL" id="JANUGQ010000040">
    <property type="protein sequence ID" value="MCS0639633.1"/>
    <property type="molecule type" value="Genomic_DNA"/>
</dbReference>
<keyword evidence="6" id="KW-0408">Iron</keyword>
<dbReference type="Pfam" id="PF02913">
    <property type="entry name" value="FAD-oxidase_C"/>
    <property type="match status" value="1"/>
</dbReference>
<dbReference type="InterPro" id="IPR016169">
    <property type="entry name" value="FAD-bd_PCMH_sub2"/>
</dbReference>
<dbReference type="InterPro" id="IPR016166">
    <property type="entry name" value="FAD-bd_PCMH"/>
</dbReference>
<evidence type="ECO:0000256" key="7">
    <source>
        <dbReference type="ARBA" id="ARBA00023014"/>
    </source>
</evidence>
<dbReference type="InterPro" id="IPR036318">
    <property type="entry name" value="FAD-bd_PCMH-like_sf"/>
</dbReference>
<evidence type="ECO:0000256" key="1">
    <source>
        <dbReference type="ARBA" id="ARBA00001974"/>
    </source>
</evidence>
<organism evidence="11 12">
    <name type="scientific">Streptomyces pyxinae</name>
    <dbReference type="NCBI Taxonomy" id="2970734"/>
    <lineage>
        <taxon>Bacteria</taxon>
        <taxon>Bacillati</taxon>
        <taxon>Actinomycetota</taxon>
        <taxon>Actinomycetes</taxon>
        <taxon>Kitasatosporales</taxon>
        <taxon>Streptomycetaceae</taxon>
        <taxon>Streptomyces</taxon>
    </lineage>
</organism>
<dbReference type="InterPro" id="IPR004113">
    <property type="entry name" value="FAD-bd_oxidored_4_C"/>
</dbReference>
<evidence type="ECO:0000256" key="6">
    <source>
        <dbReference type="ARBA" id="ARBA00023004"/>
    </source>
</evidence>
<feature type="domain" description="FAD-binding PCMH-type" evidence="10">
    <location>
        <begin position="45"/>
        <end position="273"/>
    </location>
</feature>
<dbReference type="SUPFAM" id="SSF46548">
    <property type="entry name" value="alpha-helical ferredoxin"/>
    <property type="match status" value="1"/>
</dbReference>
<evidence type="ECO:0000256" key="4">
    <source>
        <dbReference type="ARBA" id="ARBA00022827"/>
    </source>
</evidence>
<evidence type="ECO:0000313" key="12">
    <source>
        <dbReference type="Proteomes" id="UP001431313"/>
    </source>
</evidence>
<comment type="caution">
    <text evidence="11">The sequence shown here is derived from an EMBL/GenBank/DDBJ whole genome shotgun (WGS) entry which is preliminary data.</text>
</comment>
<dbReference type="Proteomes" id="UP001431313">
    <property type="component" value="Unassembled WGS sequence"/>
</dbReference>
<dbReference type="SUPFAM" id="SSF56176">
    <property type="entry name" value="FAD-binding/transporter-associated domain-like"/>
    <property type="match status" value="1"/>
</dbReference>
<dbReference type="PROSITE" id="PS00198">
    <property type="entry name" value="4FE4S_FER_1"/>
    <property type="match status" value="1"/>
</dbReference>
<comment type="cofactor">
    <cofactor evidence="1">
        <name>FAD</name>
        <dbReference type="ChEBI" id="CHEBI:57692"/>
    </cofactor>
</comment>
<dbReference type="PROSITE" id="PS51387">
    <property type="entry name" value="FAD_PCMH"/>
    <property type="match status" value="1"/>
</dbReference>
<protein>
    <submittedName>
        <fullName evidence="11">FAD-binding protein</fullName>
    </submittedName>
</protein>
<dbReference type="InterPro" id="IPR016167">
    <property type="entry name" value="FAD-bd_PCMH_sub1"/>
</dbReference>
<feature type="compositionally biased region" description="Gly residues" evidence="8">
    <location>
        <begin position="969"/>
        <end position="998"/>
    </location>
</feature>
<sequence length="998" mass="106055">MTAEFRGPAGARAAEVTRALGAADCGEVAGDPGRRAQYAADASNYRQVPLAVVFPRERAHVLNALAVCRELAVPVTARGAGTSTSGQAVGAGVVLDFSRYFNRLLALDPEARTATVEPGIVLDDLQRAAAGHGLLFGADPSTHSRCTLGGMIGNNACGTHSLAWGKTSDNVVELEVVTYRGTVVRLGGTTREEIDRIVAAGGERGRLVGELHRLARDELATLRTELGRFPRQVSGYALEHLLPERRFDLARAFTGSEGTLGLVLSATVRLIAPPPARTLVVLGFEDAYAAADAVVPLLAHRPLALEGLDQALTDVVTRPETRAAIDTLPAGRAWLFAELGGEAAELPERAAALVETAAEAPGNTGGLVIGDQARARRLWRIREDGAGLATRRPDGSEAWPGWEDSAVPPERLGSYLREFRALMARYGYQGAVYGHFGEGCLHVRIDFDLTTPEGTAAFRAFSAEAADLIAAHGGSLSGEHGDGQARSALLPRMYSPRAMALFGRFKDIWDPDNGLNPGIIVRPLPVDGNLRIRPDREPLPLVTVFAYDSDGGDFARATRRCVGVGKCRTADHGTGVMCPSYRVTRDEKDSTRARARLLHEMTRGDLLTDGWRSTEVRDVLDLCLSCKGCASDCPVGVDVATYKAEFLHHHYRGRLRPAPHYSMGWLPALARWASRAPGPANALLASRLAPLVKRLGGIAAERELPRFADRTFLSWFRRRAPEGDGRRGPVVLWVDSFNNHFTPEVLRAGVTVLEDAGFTVRVPGGTQCCGLTWITTGQLGVARRVARRAVAALAPEARAGVPVVGLEPSCTATLRSDLPELLGGDERAAAVGRATVTLAELLERRAPDWDAPRIGARSLSQTHCHQHATSGYGADAALLRRMGVDNTALNSGCCGLAGNFGFERDHYEVSVAAGEQVLLPAVRAAGAETYILADGFSCRTQIAQRTDRRGTHLAELIAGALRPAAGEAPGTGKGTGTVAGSGNGAGTGNESGTGFGRE</sequence>
<dbReference type="Gene3D" id="3.30.43.10">
    <property type="entry name" value="Uridine Diphospho-n-acetylenolpyruvylglucosamine Reductase, domain 2"/>
    <property type="match status" value="1"/>
</dbReference>
<feature type="domain" description="4Fe-4S ferredoxin-type" evidence="9">
    <location>
        <begin position="612"/>
        <end position="645"/>
    </location>
</feature>
<dbReference type="SUPFAM" id="SSF55103">
    <property type="entry name" value="FAD-linked oxidases, C-terminal domain"/>
    <property type="match status" value="1"/>
</dbReference>
<gene>
    <name evidence="11" type="ORF">NX801_29150</name>
</gene>
<keyword evidence="2" id="KW-0285">Flavoprotein</keyword>
<keyword evidence="3" id="KW-0479">Metal-binding</keyword>
<dbReference type="Pfam" id="PF13183">
    <property type="entry name" value="Fer4_8"/>
    <property type="match status" value="1"/>
</dbReference>